<keyword evidence="3" id="KW-1185">Reference proteome</keyword>
<keyword evidence="1" id="KW-1133">Transmembrane helix</keyword>
<protein>
    <submittedName>
        <fullName evidence="2">Uncharacterized protein</fullName>
    </submittedName>
</protein>
<evidence type="ECO:0000256" key="1">
    <source>
        <dbReference type="SAM" id="Phobius"/>
    </source>
</evidence>
<dbReference type="STRING" id="81985.R0H609"/>
<keyword evidence="1" id="KW-0812">Transmembrane</keyword>
<dbReference type="Proteomes" id="UP000029121">
    <property type="component" value="Unassembled WGS sequence"/>
</dbReference>
<dbReference type="PANTHER" id="PTHR43061">
    <property type="entry name" value="GTP DIPHOSPHOKINASE RSH1, CHLOROPLASTIC-RELATED"/>
    <property type="match status" value="1"/>
</dbReference>
<dbReference type="EMBL" id="KB870809">
    <property type="protein sequence ID" value="EOA24724.1"/>
    <property type="molecule type" value="Genomic_DNA"/>
</dbReference>
<organism evidence="2 3">
    <name type="scientific">Capsella rubella</name>
    <dbReference type="NCBI Taxonomy" id="81985"/>
    <lineage>
        <taxon>Eukaryota</taxon>
        <taxon>Viridiplantae</taxon>
        <taxon>Streptophyta</taxon>
        <taxon>Embryophyta</taxon>
        <taxon>Tracheophyta</taxon>
        <taxon>Spermatophyta</taxon>
        <taxon>Magnoliopsida</taxon>
        <taxon>eudicotyledons</taxon>
        <taxon>Gunneridae</taxon>
        <taxon>Pentapetalae</taxon>
        <taxon>rosids</taxon>
        <taxon>malvids</taxon>
        <taxon>Brassicales</taxon>
        <taxon>Brassicaceae</taxon>
        <taxon>Camelineae</taxon>
        <taxon>Capsella</taxon>
    </lineage>
</organism>
<dbReference type="PANTHER" id="PTHR43061:SF1">
    <property type="entry name" value="GTP DIPHOSPHOKINASE RSH1, CHLOROPLASTIC-RELATED"/>
    <property type="match status" value="1"/>
</dbReference>
<accession>R0H609</accession>
<sequence>MRSGNLFLELLHTTVKPFLYESMFLREVNGYLVSTTHVLENVDVLETVTYNILYLFSHAFFPFLVFFLSYSMTLWQTMIVMQNIQERAYNGGRKSSSMSSSSHFPVTRQNQIYITKKKAEILQHPLLKMEHLVPKLKGHSIEWFCVVSMDRKGIISKVTTVLVVERFCVVSMDRKGIMSKFTTVLAAESIAVDLILGWSSGFSWPKSTDNAQVLEC</sequence>
<feature type="transmembrane region" description="Helical" evidence="1">
    <location>
        <begin position="52"/>
        <end position="75"/>
    </location>
</feature>
<gene>
    <name evidence="2" type="ORF">CARUB_v10018001mg</name>
</gene>
<reference evidence="3" key="1">
    <citation type="journal article" date="2013" name="Nat. Genet.">
        <title>The Capsella rubella genome and the genomic consequences of rapid mating system evolution.</title>
        <authorList>
            <person name="Slotte T."/>
            <person name="Hazzouri K.M."/>
            <person name="Agren J.A."/>
            <person name="Koenig D."/>
            <person name="Maumus F."/>
            <person name="Guo Y.L."/>
            <person name="Steige K."/>
            <person name="Platts A.E."/>
            <person name="Escobar J.S."/>
            <person name="Newman L.K."/>
            <person name="Wang W."/>
            <person name="Mandakova T."/>
            <person name="Vello E."/>
            <person name="Smith L.M."/>
            <person name="Henz S.R."/>
            <person name="Steffen J."/>
            <person name="Takuno S."/>
            <person name="Brandvain Y."/>
            <person name="Coop G."/>
            <person name="Andolfatto P."/>
            <person name="Hu T.T."/>
            <person name="Blanchette M."/>
            <person name="Clark R.M."/>
            <person name="Quesneville H."/>
            <person name="Nordborg M."/>
            <person name="Gaut B.S."/>
            <person name="Lysak M.A."/>
            <person name="Jenkins J."/>
            <person name="Grimwood J."/>
            <person name="Chapman J."/>
            <person name="Prochnik S."/>
            <person name="Shu S."/>
            <person name="Rokhsar D."/>
            <person name="Schmutz J."/>
            <person name="Weigel D."/>
            <person name="Wright S.I."/>
        </authorList>
    </citation>
    <scope>NUCLEOTIDE SEQUENCE [LARGE SCALE GENOMIC DNA]</scope>
    <source>
        <strain evidence="3">cv. Monte Gargano</strain>
    </source>
</reference>
<name>R0H609_9BRAS</name>
<proteinExistence type="predicted"/>
<evidence type="ECO:0000313" key="2">
    <source>
        <dbReference type="EMBL" id="EOA24724.1"/>
    </source>
</evidence>
<keyword evidence="1" id="KW-0472">Membrane</keyword>
<dbReference type="AlphaFoldDB" id="R0H609"/>
<evidence type="ECO:0000313" key="3">
    <source>
        <dbReference type="Proteomes" id="UP000029121"/>
    </source>
</evidence>